<feature type="transmembrane region" description="Helical" evidence="1">
    <location>
        <begin position="263"/>
        <end position="283"/>
    </location>
</feature>
<reference evidence="3 4" key="1">
    <citation type="submission" date="2024-05" db="EMBL/GenBank/DDBJ databases">
        <title>De novo assembly of an allotetraploid wild potato.</title>
        <authorList>
            <person name="Hosaka A.J."/>
        </authorList>
    </citation>
    <scope>NUCLEOTIDE SEQUENCE [LARGE SCALE GENOMIC DNA]</scope>
    <source>
        <tissue evidence="3">Young leaves</tissue>
    </source>
</reference>
<dbReference type="Pfam" id="PF04043">
    <property type="entry name" value="PMEI"/>
    <property type="match status" value="1"/>
</dbReference>
<keyword evidence="1" id="KW-1133">Transmembrane helix</keyword>
<evidence type="ECO:0000256" key="1">
    <source>
        <dbReference type="SAM" id="Phobius"/>
    </source>
</evidence>
<comment type="caution">
    <text evidence="3">The sequence shown here is derived from an EMBL/GenBank/DDBJ whole genome shotgun (WGS) entry which is preliminary data.</text>
</comment>
<dbReference type="SMART" id="SM00856">
    <property type="entry name" value="PMEI"/>
    <property type="match status" value="1"/>
</dbReference>
<keyword evidence="1" id="KW-0812">Transmembrane</keyword>
<organism evidence="3 4">
    <name type="scientific">Solanum stoloniferum</name>
    <dbReference type="NCBI Taxonomy" id="62892"/>
    <lineage>
        <taxon>Eukaryota</taxon>
        <taxon>Viridiplantae</taxon>
        <taxon>Streptophyta</taxon>
        <taxon>Embryophyta</taxon>
        <taxon>Tracheophyta</taxon>
        <taxon>Spermatophyta</taxon>
        <taxon>Magnoliopsida</taxon>
        <taxon>eudicotyledons</taxon>
        <taxon>Gunneridae</taxon>
        <taxon>Pentapetalae</taxon>
        <taxon>asterids</taxon>
        <taxon>lamiids</taxon>
        <taxon>Solanales</taxon>
        <taxon>Solanaceae</taxon>
        <taxon>Solanoideae</taxon>
        <taxon>Solaneae</taxon>
        <taxon>Solanum</taxon>
    </lineage>
</organism>
<dbReference type="Proteomes" id="UP001627284">
    <property type="component" value="Unassembled WGS sequence"/>
</dbReference>
<evidence type="ECO:0000313" key="3">
    <source>
        <dbReference type="EMBL" id="KAL3342899.1"/>
    </source>
</evidence>
<proteinExistence type="predicted"/>
<keyword evidence="1" id="KW-0472">Membrane</keyword>
<sequence length="300" mass="34023">MDESISTKYKESLLQDENSSSRTKRKLRLIICLVTLFSLIIAAIICASIILKQEIESKSLSFNPTDAIRNVCDVISDDPDSCFDSIAALSDALIPSLLWSKNRDKINLSRIFILSLYASRIELENVASSIEKAVSEVHMIDTKSVGVLRNCQGTVKFSLKQLNESEMSLGIDPNKKILAINKIVWDLQRWIGEAMGQVQRCIDLLEDIPLTVGAEIKEKSYAAQQNMRNSRGILHKIDDIFDLFYPKIGSALGSLFWEFEYGLTVWLFCFGYFLLIFLFCLLLRIDFSPFSCVFCCYKTC</sequence>
<protein>
    <recommendedName>
        <fullName evidence="2">Pectinesterase inhibitor domain-containing protein</fullName>
    </recommendedName>
</protein>
<feature type="domain" description="Pectinesterase inhibitor" evidence="2">
    <location>
        <begin position="63"/>
        <end position="233"/>
    </location>
</feature>
<dbReference type="Gene3D" id="1.20.140.40">
    <property type="entry name" value="Invertase/pectin methylesterase inhibitor family protein"/>
    <property type="match status" value="1"/>
</dbReference>
<dbReference type="SUPFAM" id="SSF101148">
    <property type="entry name" value="Plant invertase/pectin methylesterase inhibitor"/>
    <property type="match status" value="1"/>
</dbReference>
<evidence type="ECO:0000259" key="2">
    <source>
        <dbReference type="SMART" id="SM00856"/>
    </source>
</evidence>
<feature type="non-terminal residue" evidence="3">
    <location>
        <position position="300"/>
    </location>
</feature>
<evidence type="ECO:0000313" key="4">
    <source>
        <dbReference type="Proteomes" id="UP001627284"/>
    </source>
</evidence>
<keyword evidence="4" id="KW-1185">Reference proteome</keyword>
<dbReference type="InterPro" id="IPR035513">
    <property type="entry name" value="Invertase/methylesterase_inhib"/>
</dbReference>
<dbReference type="EMBL" id="JBJKTR010000015">
    <property type="protein sequence ID" value="KAL3342899.1"/>
    <property type="molecule type" value="Genomic_DNA"/>
</dbReference>
<accession>A0ABD2SGB8</accession>
<name>A0ABD2SGB8_9SOLN</name>
<feature type="transmembrane region" description="Helical" evidence="1">
    <location>
        <begin position="29"/>
        <end position="51"/>
    </location>
</feature>
<dbReference type="AlphaFoldDB" id="A0ABD2SGB8"/>
<gene>
    <name evidence="3" type="ORF">AABB24_026771</name>
</gene>
<dbReference type="InterPro" id="IPR006501">
    <property type="entry name" value="Pectinesterase_inhib_dom"/>
</dbReference>